<organism evidence="8 9">
    <name type="scientific">Prunus yedoensis var. nudiflora</name>
    <dbReference type="NCBI Taxonomy" id="2094558"/>
    <lineage>
        <taxon>Eukaryota</taxon>
        <taxon>Viridiplantae</taxon>
        <taxon>Streptophyta</taxon>
        <taxon>Embryophyta</taxon>
        <taxon>Tracheophyta</taxon>
        <taxon>Spermatophyta</taxon>
        <taxon>Magnoliopsida</taxon>
        <taxon>eudicotyledons</taxon>
        <taxon>Gunneridae</taxon>
        <taxon>Pentapetalae</taxon>
        <taxon>rosids</taxon>
        <taxon>fabids</taxon>
        <taxon>Rosales</taxon>
        <taxon>Rosaceae</taxon>
        <taxon>Amygdaloideae</taxon>
        <taxon>Amygdaleae</taxon>
        <taxon>Prunus</taxon>
    </lineage>
</organism>
<dbReference type="SMART" id="SM00369">
    <property type="entry name" value="LRR_TYP"/>
    <property type="match status" value="3"/>
</dbReference>
<keyword evidence="9" id="KW-1185">Reference proteome</keyword>
<keyword evidence="3" id="KW-0732">Signal</keyword>
<dbReference type="GO" id="GO:0005524">
    <property type="term" value="F:ATP binding"/>
    <property type="evidence" value="ECO:0007669"/>
    <property type="project" value="UniProtKB-KW"/>
</dbReference>
<evidence type="ECO:0000256" key="7">
    <source>
        <dbReference type="ARBA" id="ARBA00023170"/>
    </source>
</evidence>
<gene>
    <name evidence="8" type="ORF">Pyn_32212</name>
</gene>
<protein>
    <submittedName>
        <fullName evidence="8">Putative LRR receptor-like serine/threonine-protein kinase</fullName>
    </submittedName>
</protein>
<proteinExistence type="predicted"/>
<dbReference type="AlphaFoldDB" id="A0A314Y2W6"/>
<dbReference type="Gene3D" id="3.80.10.10">
    <property type="entry name" value="Ribonuclease Inhibitor"/>
    <property type="match status" value="1"/>
</dbReference>
<reference evidence="8 9" key="1">
    <citation type="submission" date="2018-02" db="EMBL/GenBank/DDBJ databases">
        <title>Draft genome of wild Prunus yedoensis var. nudiflora.</title>
        <authorList>
            <person name="Baek S."/>
            <person name="Kim J.-H."/>
            <person name="Choi K."/>
            <person name="Kim G.-B."/>
            <person name="Cho A."/>
            <person name="Jang H."/>
            <person name="Shin C.-H."/>
            <person name="Yu H.-J."/>
            <person name="Mun J.-H."/>
        </authorList>
    </citation>
    <scope>NUCLEOTIDE SEQUENCE [LARGE SCALE GENOMIC DNA]</scope>
    <source>
        <strain evidence="9">cv. Jeju island</strain>
        <tissue evidence="8">Leaf</tissue>
    </source>
</reference>
<dbReference type="InterPro" id="IPR003591">
    <property type="entry name" value="Leu-rich_rpt_typical-subtyp"/>
</dbReference>
<dbReference type="PROSITE" id="PS51450">
    <property type="entry name" value="LRR"/>
    <property type="match status" value="2"/>
</dbReference>
<evidence type="ECO:0000256" key="6">
    <source>
        <dbReference type="ARBA" id="ARBA00022840"/>
    </source>
</evidence>
<keyword evidence="6" id="KW-0067">ATP-binding</keyword>
<evidence type="ECO:0000256" key="3">
    <source>
        <dbReference type="ARBA" id="ARBA00022729"/>
    </source>
</evidence>
<dbReference type="InterPro" id="IPR032675">
    <property type="entry name" value="LRR_dom_sf"/>
</dbReference>
<dbReference type="InterPro" id="IPR001611">
    <property type="entry name" value="Leu-rich_rpt"/>
</dbReference>
<evidence type="ECO:0000313" key="8">
    <source>
        <dbReference type="EMBL" id="PQP99218.1"/>
    </source>
</evidence>
<dbReference type="PANTHER" id="PTHR48053:SF71">
    <property type="entry name" value="LEUCINE RICH REPEAT FAMILY PROTEIN, EXPRESSED"/>
    <property type="match status" value="1"/>
</dbReference>
<evidence type="ECO:0000313" key="9">
    <source>
        <dbReference type="Proteomes" id="UP000250321"/>
    </source>
</evidence>
<keyword evidence="7 8" id="KW-0675">Receptor</keyword>
<evidence type="ECO:0000256" key="2">
    <source>
        <dbReference type="ARBA" id="ARBA00022614"/>
    </source>
</evidence>
<dbReference type="PRINTS" id="PR00019">
    <property type="entry name" value="LEURICHRPT"/>
</dbReference>
<dbReference type="STRING" id="2094558.A0A314Y2W6"/>
<dbReference type="OrthoDB" id="1723878at2759"/>
<name>A0A314Y2W6_PRUYE</name>
<dbReference type="GO" id="GO:0016020">
    <property type="term" value="C:membrane"/>
    <property type="evidence" value="ECO:0007669"/>
    <property type="project" value="UniProtKB-SubCell"/>
</dbReference>
<dbReference type="Pfam" id="PF13855">
    <property type="entry name" value="LRR_8"/>
    <property type="match status" value="1"/>
</dbReference>
<keyword evidence="4" id="KW-0677">Repeat</keyword>
<keyword evidence="8" id="KW-0418">Kinase</keyword>
<sequence length="155" mass="16899">MGSLSLSSCKRWAYPLLSSTTSLLLFAHGKEYSVMQKRKVIGLDVSRSELSGSIPDTTIGKLTKLQTLELSNNKITGLPSDLWSLGSLKYLNLSHNQISGSLPNNIGNFDGFVAAFPKLQILNLAGNEISGRDSDFSEMKSITSLNISGNMFRVR</sequence>
<keyword evidence="2" id="KW-0433">Leucine-rich repeat</keyword>
<evidence type="ECO:0000256" key="1">
    <source>
        <dbReference type="ARBA" id="ARBA00004479"/>
    </source>
</evidence>
<dbReference type="Pfam" id="PF00560">
    <property type="entry name" value="LRR_1"/>
    <property type="match status" value="1"/>
</dbReference>
<evidence type="ECO:0000256" key="5">
    <source>
        <dbReference type="ARBA" id="ARBA00022741"/>
    </source>
</evidence>
<dbReference type="GO" id="GO:0016301">
    <property type="term" value="F:kinase activity"/>
    <property type="evidence" value="ECO:0007669"/>
    <property type="project" value="UniProtKB-KW"/>
</dbReference>
<dbReference type="InterPro" id="IPR051716">
    <property type="entry name" value="Plant_RL_S/T_kinase"/>
</dbReference>
<keyword evidence="5" id="KW-0547">Nucleotide-binding</keyword>
<comment type="caution">
    <text evidence="8">The sequence shown here is derived from an EMBL/GenBank/DDBJ whole genome shotgun (WGS) entry which is preliminary data.</text>
</comment>
<dbReference type="PANTHER" id="PTHR48053">
    <property type="entry name" value="LEUCINE RICH REPEAT FAMILY PROTEIN, EXPRESSED"/>
    <property type="match status" value="1"/>
</dbReference>
<dbReference type="EMBL" id="PJQY01001837">
    <property type="protein sequence ID" value="PQP99218.1"/>
    <property type="molecule type" value="Genomic_DNA"/>
</dbReference>
<keyword evidence="8" id="KW-0808">Transferase</keyword>
<dbReference type="Proteomes" id="UP000250321">
    <property type="component" value="Unassembled WGS sequence"/>
</dbReference>
<comment type="subcellular location">
    <subcellularLocation>
        <location evidence="1">Membrane</location>
        <topology evidence="1">Single-pass type I membrane protein</topology>
    </subcellularLocation>
</comment>
<evidence type="ECO:0000256" key="4">
    <source>
        <dbReference type="ARBA" id="ARBA00022737"/>
    </source>
</evidence>
<accession>A0A314Y2W6</accession>
<dbReference type="SUPFAM" id="SSF52058">
    <property type="entry name" value="L domain-like"/>
    <property type="match status" value="1"/>
</dbReference>